<reference evidence="2 3" key="1">
    <citation type="journal article" date="2016" name="Proc. Natl. Acad. Sci. U.S.A.">
        <title>Lipid metabolic changes in an early divergent fungus govern the establishment of a mutualistic symbiosis with endobacteria.</title>
        <authorList>
            <person name="Lastovetsky O.A."/>
            <person name="Gaspar M.L."/>
            <person name="Mondo S.J."/>
            <person name="LaButti K.M."/>
            <person name="Sandor L."/>
            <person name="Grigoriev I.V."/>
            <person name="Henry S.A."/>
            <person name="Pawlowska T.E."/>
        </authorList>
    </citation>
    <scope>NUCLEOTIDE SEQUENCE [LARGE SCALE GENOMIC DNA]</scope>
    <source>
        <strain evidence="2 3">ATCC 52813</strain>
    </source>
</reference>
<sequence>MLYTHKKDSASPIHHVNDDLKKKKTSFIKYSTRRAHEEQYGSTTCSPSKYDSLCAMMIEDRIRLYQEKYKHFMEADTQLRTWINANKQKGPPLALKEAFPCLRPRMSSISTPLSSSKRKSLLLHSNQEFDVASPAPKASFSTFLKKAMRPSDSTQTRHHNKSSPHHLGRSDSRLSEAPKPRASASTSSKSHRFFLSSSFNRLSLLKQPIASPHDPNVVRAKVDQVEPPCLDHQGTFSKRKQQGLPAILEHSKNNNSTAKTSKQITRKNTRPQSTIVPYSPSSVFLDRLQRDNLYEERECQMIQPNTYNKTTIYATVGKKGLRGHDNLAPSHCGFKDLDDKEDILNEPRSSKLHRMAFKSSTVGKASARNILDSKNKHDIIDQHRSAMTEQSPQKKRISFSLAPSLSSLRFMPQKSSFLKRQSMLA</sequence>
<feature type="compositionally biased region" description="Basic and acidic residues" evidence="1">
    <location>
        <begin position="168"/>
        <end position="179"/>
    </location>
</feature>
<gene>
    <name evidence="2" type="ORF">RHIMIDRAFT_232514</name>
</gene>
<protein>
    <submittedName>
        <fullName evidence="2">Uncharacterized protein</fullName>
    </submittedName>
</protein>
<dbReference type="AlphaFoldDB" id="A0A2G4T8S9"/>
<evidence type="ECO:0000313" key="2">
    <source>
        <dbReference type="EMBL" id="PHZ17076.1"/>
    </source>
</evidence>
<dbReference type="GeneID" id="35438747"/>
<keyword evidence="3" id="KW-1185">Reference proteome</keyword>
<feature type="region of interest" description="Disordered" evidence="1">
    <location>
        <begin position="148"/>
        <end position="190"/>
    </location>
</feature>
<evidence type="ECO:0000256" key="1">
    <source>
        <dbReference type="SAM" id="MobiDB-lite"/>
    </source>
</evidence>
<organism evidence="2 3">
    <name type="scientific">Rhizopus microsporus ATCC 52813</name>
    <dbReference type="NCBI Taxonomy" id="1340429"/>
    <lineage>
        <taxon>Eukaryota</taxon>
        <taxon>Fungi</taxon>
        <taxon>Fungi incertae sedis</taxon>
        <taxon>Mucoromycota</taxon>
        <taxon>Mucoromycotina</taxon>
        <taxon>Mucoromycetes</taxon>
        <taxon>Mucorales</taxon>
        <taxon>Mucorineae</taxon>
        <taxon>Rhizopodaceae</taxon>
        <taxon>Rhizopus</taxon>
    </lineage>
</organism>
<proteinExistence type="predicted"/>
<accession>A0A2G4T8S9</accession>
<dbReference type="RefSeq" id="XP_023470784.1">
    <property type="nucleotide sequence ID" value="XM_023607757.1"/>
</dbReference>
<feature type="compositionally biased region" description="Basic residues" evidence="1">
    <location>
        <begin position="156"/>
        <end position="167"/>
    </location>
</feature>
<name>A0A2G4T8S9_RHIZD</name>
<dbReference type="Proteomes" id="UP000242254">
    <property type="component" value="Unassembled WGS sequence"/>
</dbReference>
<feature type="region of interest" description="Disordered" evidence="1">
    <location>
        <begin position="253"/>
        <end position="278"/>
    </location>
</feature>
<dbReference type="EMBL" id="KZ303842">
    <property type="protein sequence ID" value="PHZ17076.1"/>
    <property type="molecule type" value="Genomic_DNA"/>
</dbReference>
<evidence type="ECO:0000313" key="3">
    <source>
        <dbReference type="Proteomes" id="UP000242254"/>
    </source>
</evidence>
<feature type="compositionally biased region" description="Polar residues" evidence="1">
    <location>
        <begin position="253"/>
        <end position="263"/>
    </location>
</feature>